<keyword evidence="2" id="KW-0238">DNA-binding</keyword>
<dbReference type="Proteomes" id="UP000316968">
    <property type="component" value="Chromosome"/>
</dbReference>
<keyword evidence="6" id="KW-1185">Reference proteome</keyword>
<dbReference type="InterPro" id="IPR028082">
    <property type="entry name" value="Peripla_BP_I"/>
</dbReference>
<dbReference type="GO" id="GO:0003700">
    <property type="term" value="F:DNA-binding transcription factor activity"/>
    <property type="evidence" value="ECO:0007669"/>
    <property type="project" value="TreeGrafter"/>
</dbReference>
<dbReference type="GO" id="GO:0000976">
    <property type="term" value="F:transcription cis-regulatory region binding"/>
    <property type="evidence" value="ECO:0007669"/>
    <property type="project" value="TreeGrafter"/>
</dbReference>
<dbReference type="Gene3D" id="1.10.260.40">
    <property type="entry name" value="lambda repressor-like DNA-binding domains"/>
    <property type="match status" value="1"/>
</dbReference>
<dbReference type="PROSITE" id="PS50932">
    <property type="entry name" value="HTH_LACI_2"/>
    <property type="match status" value="1"/>
</dbReference>
<dbReference type="PANTHER" id="PTHR30146">
    <property type="entry name" value="LACI-RELATED TRANSCRIPTIONAL REPRESSOR"/>
    <property type="match status" value="1"/>
</dbReference>
<accession>A0A4Y6V1F1</accession>
<evidence type="ECO:0000313" key="6">
    <source>
        <dbReference type="Proteomes" id="UP000316968"/>
    </source>
</evidence>
<dbReference type="SUPFAM" id="SSF47413">
    <property type="entry name" value="lambda repressor-like DNA-binding domains"/>
    <property type="match status" value="1"/>
</dbReference>
<dbReference type="PANTHER" id="PTHR30146:SF154">
    <property type="entry name" value="TRANSCRIPTION REGULATOR, MEMBER OF GALR FAMILY"/>
    <property type="match status" value="1"/>
</dbReference>
<evidence type="ECO:0000259" key="4">
    <source>
        <dbReference type="PROSITE" id="PS50932"/>
    </source>
</evidence>
<organism evidence="5 6">
    <name type="scientific">Saccharibacillus brassicae</name>
    <dbReference type="NCBI Taxonomy" id="2583377"/>
    <lineage>
        <taxon>Bacteria</taxon>
        <taxon>Bacillati</taxon>
        <taxon>Bacillota</taxon>
        <taxon>Bacilli</taxon>
        <taxon>Bacillales</taxon>
        <taxon>Paenibacillaceae</taxon>
        <taxon>Saccharibacillus</taxon>
    </lineage>
</organism>
<dbReference type="KEGG" id="saca:FFV09_17550"/>
<dbReference type="OrthoDB" id="3180992at2"/>
<dbReference type="InterPro" id="IPR000843">
    <property type="entry name" value="HTH_LacI"/>
</dbReference>
<dbReference type="InterPro" id="IPR010982">
    <property type="entry name" value="Lambda_DNA-bd_dom_sf"/>
</dbReference>
<dbReference type="RefSeq" id="WP_141449028.1">
    <property type="nucleotide sequence ID" value="NZ_CP041217.1"/>
</dbReference>
<evidence type="ECO:0000313" key="5">
    <source>
        <dbReference type="EMBL" id="QDH22486.1"/>
    </source>
</evidence>
<protein>
    <submittedName>
        <fullName evidence="5">LacI family transcriptional regulator</fullName>
    </submittedName>
</protein>
<evidence type="ECO:0000256" key="2">
    <source>
        <dbReference type="ARBA" id="ARBA00023125"/>
    </source>
</evidence>
<evidence type="ECO:0000256" key="3">
    <source>
        <dbReference type="ARBA" id="ARBA00023163"/>
    </source>
</evidence>
<gene>
    <name evidence="5" type="ORF">FFV09_17550</name>
</gene>
<dbReference type="EMBL" id="CP041217">
    <property type="protein sequence ID" value="QDH22486.1"/>
    <property type="molecule type" value="Genomic_DNA"/>
</dbReference>
<dbReference type="SUPFAM" id="SSF53822">
    <property type="entry name" value="Periplasmic binding protein-like I"/>
    <property type="match status" value="1"/>
</dbReference>
<keyword evidence="1" id="KW-0805">Transcription regulation</keyword>
<name>A0A4Y6V1F1_SACBS</name>
<dbReference type="AlphaFoldDB" id="A0A4Y6V1F1"/>
<sequence length="332" mass="35863">MTKNISDIAQMAGVAKSTVSRYLNGGSVSAKTKQKLERITREAGYVPNTFAQSLKAKRTHLIGTIVPRLDSFAAAQTMTGIDEELRTAGGRMLVYNAGQDPQREIEAMQDLARQKVAGIILMPAQVTDEHLRAAEAAGIPVLLVGQGSNRLHSLVYDDYRAGLLMGRHVLGMGHRRIAYLGVTEDDEAVGRRRKEGFRAAAADCADCDISYYESSFAIGDARLAAETILDECAPSLIVCATDNLALGVVKTAHLRGLSIPSQLSVTGFGGYEVTAIINPELTTVRFPYYEAGKHAARSMLKLTAGEEVERLTVLDVELLARESVDNLNKPSV</sequence>
<dbReference type="InterPro" id="IPR001761">
    <property type="entry name" value="Peripla_BP/Lac1_sug-bd_dom"/>
</dbReference>
<dbReference type="CDD" id="cd01392">
    <property type="entry name" value="HTH_LacI"/>
    <property type="match status" value="1"/>
</dbReference>
<reference evidence="5 6" key="1">
    <citation type="submission" date="2019-06" db="EMBL/GenBank/DDBJ databases">
        <title>Saccharibacillus brassicae sp. nov., an endophytic bacterium isolated from Chinese cabbage seeds (Brassica pekinensis).</title>
        <authorList>
            <person name="Jiang L."/>
            <person name="Lee J."/>
            <person name="Kim S.W."/>
        </authorList>
    </citation>
    <scope>NUCLEOTIDE SEQUENCE [LARGE SCALE GENOMIC DNA]</scope>
    <source>
        <strain evidence="6">KCTC 43072 / ATSA2</strain>
    </source>
</reference>
<dbReference type="Pfam" id="PF00356">
    <property type="entry name" value="LacI"/>
    <property type="match status" value="1"/>
</dbReference>
<keyword evidence="3" id="KW-0804">Transcription</keyword>
<evidence type="ECO:0000256" key="1">
    <source>
        <dbReference type="ARBA" id="ARBA00023015"/>
    </source>
</evidence>
<feature type="domain" description="HTH lacI-type" evidence="4">
    <location>
        <begin position="1"/>
        <end position="56"/>
    </location>
</feature>
<dbReference type="Gene3D" id="3.40.50.2300">
    <property type="match status" value="2"/>
</dbReference>
<dbReference type="SMART" id="SM00354">
    <property type="entry name" value="HTH_LACI"/>
    <property type="match status" value="1"/>
</dbReference>
<dbReference type="Pfam" id="PF00532">
    <property type="entry name" value="Peripla_BP_1"/>
    <property type="match status" value="1"/>
</dbReference>
<proteinExistence type="predicted"/>
<dbReference type="CDD" id="cd01542">
    <property type="entry name" value="PBP1_TreR-like"/>
    <property type="match status" value="1"/>
</dbReference>